<feature type="transmembrane region" description="Helical" evidence="6">
    <location>
        <begin position="136"/>
        <end position="156"/>
    </location>
</feature>
<feature type="domain" description="Polycystin cation channel PKD1/PKD2" evidence="7">
    <location>
        <begin position="2"/>
        <end position="222"/>
    </location>
</feature>
<gene>
    <name evidence="8" type="ORF">HNAJ_LOCUS6706</name>
</gene>
<evidence type="ECO:0000256" key="6">
    <source>
        <dbReference type="SAM" id="Phobius"/>
    </source>
</evidence>
<dbReference type="STRING" id="102285.A0A0R3TI19"/>
<reference evidence="8 9" key="2">
    <citation type="submission" date="2018-11" db="EMBL/GenBank/DDBJ databases">
        <authorList>
            <consortium name="Pathogen Informatics"/>
        </authorList>
    </citation>
    <scope>NUCLEOTIDE SEQUENCE [LARGE SCALE GENOMIC DNA]</scope>
</reference>
<keyword evidence="5 6" id="KW-0472">Membrane</keyword>
<feature type="transmembrane region" description="Helical" evidence="6">
    <location>
        <begin position="6"/>
        <end position="24"/>
    </location>
</feature>
<keyword evidence="9" id="KW-1185">Reference proteome</keyword>
<dbReference type="GO" id="GO:0005509">
    <property type="term" value="F:calcium ion binding"/>
    <property type="evidence" value="ECO:0007669"/>
    <property type="project" value="InterPro"/>
</dbReference>
<evidence type="ECO:0000256" key="1">
    <source>
        <dbReference type="ARBA" id="ARBA00004141"/>
    </source>
</evidence>
<keyword evidence="3 6" id="KW-0812">Transmembrane</keyword>
<proteinExistence type="inferred from homology"/>
<feature type="transmembrane region" description="Helical" evidence="6">
    <location>
        <begin position="36"/>
        <end position="63"/>
    </location>
</feature>
<comment type="subcellular location">
    <subcellularLocation>
        <location evidence="1">Membrane</location>
        <topology evidence="1">Multi-pass membrane protein</topology>
    </subcellularLocation>
</comment>
<evidence type="ECO:0000256" key="4">
    <source>
        <dbReference type="ARBA" id="ARBA00022989"/>
    </source>
</evidence>
<dbReference type="GO" id="GO:0050982">
    <property type="term" value="P:detection of mechanical stimulus"/>
    <property type="evidence" value="ECO:0007669"/>
    <property type="project" value="TreeGrafter"/>
</dbReference>
<sequence>MRSVKAFELACQILFVLALAGLLIKELRNLWRKRLNYFGIFHAWAQIFIICCSFSAIAIYVYISIEVKKLTVEFYRSNGNGYANFQKVANLNEILSYLVALITFVAIPLFMHILRFNRNIGLLGSVLTYANRDMKYFFIFFALIFFSFVATFYLLFYDTMTAYSIMNSSMQTSFQIVLGKFDVKGMYEREPILGPMVFAGFSLFIIFIMLSMFVAILTDSFEIVRRDSTLQSHDHEMVDFGVSSFIMWSGLNRFKWGRQMLDSYFSEDDVQMYKDDEEQEPENIIAEFNETANQFIACIERSYFVRGSDF</sequence>
<dbReference type="PANTHER" id="PTHR10877:SF150">
    <property type="entry name" value="REJ DOMAIN-CONTAINING PROTEIN"/>
    <property type="match status" value="1"/>
</dbReference>
<evidence type="ECO:0000256" key="5">
    <source>
        <dbReference type="ARBA" id="ARBA00023136"/>
    </source>
</evidence>
<dbReference type="WBParaSite" id="HNAJ_0000671001-mRNA-1">
    <property type="protein sequence ID" value="HNAJ_0000671001-mRNA-1"/>
    <property type="gene ID" value="HNAJ_0000671001"/>
</dbReference>
<evidence type="ECO:0000313" key="8">
    <source>
        <dbReference type="EMBL" id="VDO02566.1"/>
    </source>
</evidence>
<dbReference type="InterPro" id="IPR013122">
    <property type="entry name" value="PKD1_2_channel"/>
</dbReference>
<evidence type="ECO:0000313" key="9">
    <source>
        <dbReference type="Proteomes" id="UP000278807"/>
    </source>
</evidence>
<dbReference type="InterPro" id="IPR003915">
    <property type="entry name" value="PKD_2"/>
</dbReference>
<name>A0A0R3TI19_RODNA</name>
<evidence type="ECO:0000259" key="7">
    <source>
        <dbReference type="Pfam" id="PF08016"/>
    </source>
</evidence>
<keyword evidence="4 6" id="KW-1133">Transmembrane helix</keyword>
<feature type="transmembrane region" description="Helical" evidence="6">
    <location>
        <begin position="94"/>
        <end position="115"/>
    </location>
</feature>
<dbReference type="Gene3D" id="1.10.287.70">
    <property type="match status" value="1"/>
</dbReference>
<dbReference type="GO" id="GO:0016020">
    <property type="term" value="C:membrane"/>
    <property type="evidence" value="ECO:0007669"/>
    <property type="project" value="UniProtKB-SubCell"/>
</dbReference>
<dbReference type="PRINTS" id="PR01433">
    <property type="entry name" value="POLYCYSTIN2"/>
</dbReference>
<dbReference type="OrthoDB" id="6274558at2759"/>
<feature type="transmembrane region" description="Helical" evidence="6">
    <location>
        <begin position="192"/>
        <end position="217"/>
    </location>
</feature>
<accession>A0A0R3TI19</accession>
<evidence type="ECO:0000256" key="3">
    <source>
        <dbReference type="ARBA" id="ARBA00022692"/>
    </source>
</evidence>
<reference evidence="10" key="1">
    <citation type="submission" date="2017-02" db="UniProtKB">
        <authorList>
            <consortium name="WormBaseParasite"/>
        </authorList>
    </citation>
    <scope>IDENTIFICATION</scope>
</reference>
<dbReference type="PANTHER" id="PTHR10877">
    <property type="entry name" value="POLYCYSTIN FAMILY MEMBER"/>
    <property type="match status" value="1"/>
</dbReference>
<dbReference type="InterPro" id="IPR051223">
    <property type="entry name" value="Polycystin"/>
</dbReference>
<dbReference type="Proteomes" id="UP000278807">
    <property type="component" value="Unassembled WGS sequence"/>
</dbReference>
<evidence type="ECO:0000313" key="10">
    <source>
        <dbReference type="WBParaSite" id="HNAJ_0000671001-mRNA-1"/>
    </source>
</evidence>
<dbReference type="EMBL" id="UZAE01008033">
    <property type="protein sequence ID" value="VDO02566.1"/>
    <property type="molecule type" value="Genomic_DNA"/>
</dbReference>
<evidence type="ECO:0000256" key="2">
    <source>
        <dbReference type="ARBA" id="ARBA00007200"/>
    </source>
</evidence>
<organism evidence="10">
    <name type="scientific">Rodentolepis nana</name>
    <name type="common">Dwarf tapeworm</name>
    <name type="synonym">Hymenolepis nana</name>
    <dbReference type="NCBI Taxonomy" id="102285"/>
    <lineage>
        <taxon>Eukaryota</taxon>
        <taxon>Metazoa</taxon>
        <taxon>Spiralia</taxon>
        <taxon>Lophotrochozoa</taxon>
        <taxon>Platyhelminthes</taxon>
        <taxon>Cestoda</taxon>
        <taxon>Eucestoda</taxon>
        <taxon>Cyclophyllidea</taxon>
        <taxon>Hymenolepididae</taxon>
        <taxon>Rodentolepis</taxon>
    </lineage>
</organism>
<protein>
    <submittedName>
        <fullName evidence="10">PKD_channel domain-containing protein</fullName>
    </submittedName>
</protein>
<comment type="similarity">
    <text evidence="2">Belongs to the polycystin family.</text>
</comment>
<dbReference type="Pfam" id="PF08016">
    <property type="entry name" value="PKD_channel"/>
    <property type="match status" value="1"/>
</dbReference>
<dbReference type="AlphaFoldDB" id="A0A0R3TI19"/>
<dbReference type="GO" id="GO:0005262">
    <property type="term" value="F:calcium channel activity"/>
    <property type="evidence" value="ECO:0007669"/>
    <property type="project" value="TreeGrafter"/>
</dbReference>